<dbReference type="EMBL" id="JAUHQA010000001">
    <property type="protein sequence ID" value="MDN4480472.1"/>
    <property type="molecule type" value="Genomic_DNA"/>
</dbReference>
<dbReference type="PROSITE" id="PS51352">
    <property type="entry name" value="THIOREDOXIN_2"/>
    <property type="match status" value="1"/>
</dbReference>
<dbReference type="SUPFAM" id="SSF52833">
    <property type="entry name" value="Thioredoxin-like"/>
    <property type="match status" value="1"/>
</dbReference>
<gene>
    <name evidence="2" type="ORF">QQX02_05995</name>
</gene>
<feature type="domain" description="Thioredoxin" evidence="1">
    <location>
        <begin position="4"/>
        <end position="159"/>
    </location>
</feature>
<reference evidence="2" key="1">
    <citation type="submission" date="2023-06" db="EMBL/GenBank/DDBJ databases">
        <title>Egi l300058.</title>
        <authorList>
            <person name="Gao L."/>
            <person name="Fang B.-Z."/>
            <person name="Li W.-J."/>
        </authorList>
    </citation>
    <scope>NUCLEOTIDE SEQUENCE</scope>
    <source>
        <strain evidence="2">EGI L300058</strain>
    </source>
</reference>
<sequence length="160" mass="16344">MPEVTATEAAPDASAAAPEVQVEVPEALQFEAALLADGEVFDGASLAGQDALIWIWASWCPVCQAEAPDVAAAAAELPEGVAIYGLPGKADAASSQAFVEDYGLGGFPHIFSEDGSLWENFGVSYQPALVMIGDDGSIETIAGSMSKQDIIAAAAELAAE</sequence>
<protein>
    <submittedName>
        <fullName evidence="2">Redoxin family protein</fullName>
    </submittedName>
</protein>
<dbReference type="InterPro" id="IPR013766">
    <property type="entry name" value="Thioredoxin_domain"/>
</dbReference>
<dbReference type="InterPro" id="IPR013740">
    <property type="entry name" value="Redoxin"/>
</dbReference>
<accession>A0ABT8GGC7</accession>
<dbReference type="PANTHER" id="PTHR42852:SF17">
    <property type="entry name" value="THIOREDOXIN-LIKE PROTEIN HI_1115"/>
    <property type="match status" value="1"/>
</dbReference>
<keyword evidence="3" id="KW-1185">Reference proteome</keyword>
<dbReference type="RefSeq" id="WP_301141869.1">
    <property type="nucleotide sequence ID" value="NZ_JAUHQA010000001.1"/>
</dbReference>
<evidence type="ECO:0000259" key="1">
    <source>
        <dbReference type="PROSITE" id="PS51352"/>
    </source>
</evidence>
<evidence type="ECO:0000313" key="3">
    <source>
        <dbReference type="Proteomes" id="UP001172708"/>
    </source>
</evidence>
<dbReference type="Pfam" id="PF08534">
    <property type="entry name" value="Redoxin"/>
    <property type="match status" value="1"/>
</dbReference>
<proteinExistence type="predicted"/>
<dbReference type="Gene3D" id="3.40.30.10">
    <property type="entry name" value="Glutaredoxin"/>
    <property type="match status" value="1"/>
</dbReference>
<comment type="caution">
    <text evidence="2">The sequence shown here is derived from an EMBL/GenBank/DDBJ whole genome shotgun (WGS) entry which is preliminary data.</text>
</comment>
<dbReference type="InterPro" id="IPR050553">
    <property type="entry name" value="Thioredoxin_ResA/DsbE_sf"/>
</dbReference>
<dbReference type="Proteomes" id="UP001172708">
    <property type="component" value="Unassembled WGS sequence"/>
</dbReference>
<dbReference type="InterPro" id="IPR036249">
    <property type="entry name" value="Thioredoxin-like_sf"/>
</dbReference>
<organism evidence="2 3">
    <name type="scientific">Demequina muriae</name>
    <dbReference type="NCBI Taxonomy" id="3051664"/>
    <lineage>
        <taxon>Bacteria</taxon>
        <taxon>Bacillati</taxon>
        <taxon>Actinomycetota</taxon>
        <taxon>Actinomycetes</taxon>
        <taxon>Micrococcales</taxon>
        <taxon>Demequinaceae</taxon>
        <taxon>Demequina</taxon>
    </lineage>
</organism>
<evidence type="ECO:0000313" key="2">
    <source>
        <dbReference type="EMBL" id="MDN4480472.1"/>
    </source>
</evidence>
<name>A0ABT8GGC7_9MICO</name>
<dbReference type="PANTHER" id="PTHR42852">
    <property type="entry name" value="THIOL:DISULFIDE INTERCHANGE PROTEIN DSBE"/>
    <property type="match status" value="1"/>
</dbReference>